<protein>
    <submittedName>
        <fullName evidence="1">Uncharacterized protein</fullName>
    </submittedName>
</protein>
<reference evidence="2" key="1">
    <citation type="journal article" date="2019" name="Nat. Commun.">
        <title>The genome of broomcorn millet.</title>
        <authorList>
            <person name="Zou C."/>
            <person name="Miki D."/>
            <person name="Li D."/>
            <person name="Tang Q."/>
            <person name="Xiao L."/>
            <person name="Rajput S."/>
            <person name="Deng P."/>
            <person name="Jia W."/>
            <person name="Huang R."/>
            <person name="Zhang M."/>
            <person name="Sun Y."/>
            <person name="Hu J."/>
            <person name="Fu X."/>
            <person name="Schnable P.S."/>
            <person name="Li F."/>
            <person name="Zhang H."/>
            <person name="Feng B."/>
            <person name="Zhu X."/>
            <person name="Liu R."/>
            <person name="Schnable J.C."/>
            <person name="Zhu J.-K."/>
            <person name="Zhang H."/>
        </authorList>
    </citation>
    <scope>NUCLEOTIDE SEQUENCE [LARGE SCALE GENOMIC DNA]</scope>
</reference>
<organism evidence="1 2">
    <name type="scientific">Panicum miliaceum</name>
    <name type="common">Proso millet</name>
    <name type="synonym">Broomcorn millet</name>
    <dbReference type="NCBI Taxonomy" id="4540"/>
    <lineage>
        <taxon>Eukaryota</taxon>
        <taxon>Viridiplantae</taxon>
        <taxon>Streptophyta</taxon>
        <taxon>Embryophyta</taxon>
        <taxon>Tracheophyta</taxon>
        <taxon>Spermatophyta</taxon>
        <taxon>Magnoliopsida</taxon>
        <taxon>Liliopsida</taxon>
        <taxon>Poales</taxon>
        <taxon>Poaceae</taxon>
        <taxon>PACMAD clade</taxon>
        <taxon>Panicoideae</taxon>
        <taxon>Panicodae</taxon>
        <taxon>Paniceae</taxon>
        <taxon>Panicinae</taxon>
        <taxon>Panicum</taxon>
        <taxon>Panicum sect. Panicum</taxon>
    </lineage>
</organism>
<proteinExistence type="predicted"/>
<evidence type="ECO:0000313" key="2">
    <source>
        <dbReference type="Proteomes" id="UP000275267"/>
    </source>
</evidence>
<dbReference type="Proteomes" id="UP000275267">
    <property type="component" value="Unassembled WGS sequence"/>
</dbReference>
<comment type="caution">
    <text evidence="1">The sequence shown here is derived from an EMBL/GenBank/DDBJ whole genome shotgun (WGS) entry which is preliminary data.</text>
</comment>
<dbReference type="AlphaFoldDB" id="A0A3L6TFL6"/>
<name>A0A3L6TFL6_PANMI</name>
<sequence>MQLSSSRGLVGSTQRILWLFHVRYLRVQVALLVARPAAKILPGITNSTGPVSSGTRRWFYSKRAAAIMEASGDVVCAGWPSSRASSLVVDLHSAVVTDSRH</sequence>
<gene>
    <name evidence="1" type="ORF">C2845_PM03G00820</name>
</gene>
<evidence type="ECO:0000313" key="1">
    <source>
        <dbReference type="EMBL" id="RLN36328.1"/>
    </source>
</evidence>
<keyword evidence="2" id="KW-1185">Reference proteome</keyword>
<accession>A0A3L6TFL6</accession>
<dbReference type="EMBL" id="PQIB02000002">
    <property type="protein sequence ID" value="RLN36328.1"/>
    <property type="molecule type" value="Genomic_DNA"/>
</dbReference>